<reference evidence="2 3" key="1">
    <citation type="submission" date="2023-11" db="EMBL/GenBank/DDBJ databases">
        <title>Paucibacter sp. nov., isolated from fresh soil in Korea.</title>
        <authorList>
            <person name="Le N.T.T."/>
        </authorList>
    </citation>
    <scope>NUCLEOTIDE SEQUENCE [LARGE SCALE GENOMIC DNA]</scope>
    <source>
        <strain evidence="2 3">R3-3</strain>
    </source>
</reference>
<dbReference type="Proteomes" id="UP001285263">
    <property type="component" value="Unassembled WGS sequence"/>
</dbReference>
<proteinExistence type="predicted"/>
<name>A0ABU5DLW2_9BURK</name>
<sequence>MQLGIFAKTFAGTDPATVLAAARRAGYATVQYNMSCSGLPSMPDAIDPAVATAVGAQSKAQGVAMAAVSGTYNMIHPDPAVRTAGHARLEAIAGACAAMGTRLITLCTGTRDAKDMWHEHPDNHTAAAWSDLVESMRTAIAIADRHDLELGIEPELANVIDSAAKAKALIDEIGSPRLRIVLDPANLFEVQPVEQQRRIVADAIELLADRISLAHAKDRHADGRFATAGTGVLDYAHYLWCLRGAGFDGPLITHGLAESEAPGVAQFLERTCDELGILLATGRAA</sequence>
<keyword evidence="3" id="KW-1185">Reference proteome</keyword>
<evidence type="ECO:0000313" key="2">
    <source>
        <dbReference type="EMBL" id="MDY0747292.1"/>
    </source>
</evidence>
<dbReference type="InterPro" id="IPR050312">
    <property type="entry name" value="IolE/XylAMocC-like"/>
</dbReference>
<dbReference type="EMBL" id="JAXCLA010000007">
    <property type="protein sequence ID" value="MDY0747292.1"/>
    <property type="molecule type" value="Genomic_DNA"/>
</dbReference>
<gene>
    <name evidence="2" type="ORF">SNE35_22490</name>
</gene>
<dbReference type="Pfam" id="PF01261">
    <property type="entry name" value="AP_endonuc_2"/>
    <property type="match status" value="1"/>
</dbReference>
<keyword evidence="2" id="KW-0413">Isomerase</keyword>
<evidence type="ECO:0000259" key="1">
    <source>
        <dbReference type="Pfam" id="PF01261"/>
    </source>
</evidence>
<dbReference type="PANTHER" id="PTHR12110:SF21">
    <property type="entry name" value="XYLOSE ISOMERASE-LIKE TIM BARREL DOMAIN-CONTAINING PROTEIN"/>
    <property type="match status" value="1"/>
</dbReference>
<dbReference type="InterPro" id="IPR013022">
    <property type="entry name" value="Xyl_isomerase-like_TIM-brl"/>
</dbReference>
<feature type="domain" description="Xylose isomerase-like TIM barrel" evidence="1">
    <location>
        <begin position="19"/>
        <end position="253"/>
    </location>
</feature>
<comment type="caution">
    <text evidence="2">The sequence shown here is derived from an EMBL/GenBank/DDBJ whole genome shotgun (WGS) entry which is preliminary data.</text>
</comment>
<organism evidence="2 3">
    <name type="scientific">Roseateles agri</name>
    <dbReference type="NCBI Taxonomy" id="3098619"/>
    <lineage>
        <taxon>Bacteria</taxon>
        <taxon>Pseudomonadati</taxon>
        <taxon>Pseudomonadota</taxon>
        <taxon>Betaproteobacteria</taxon>
        <taxon>Burkholderiales</taxon>
        <taxon>Sphaerotilaceae</taxon>
        <taxon>Roseateles</taxon>
    </lineage>
</organism>
<dbReference type="SUPFAM" id="SSF51658">
    <property type="entry name" value="Xylose isomerase-like"/>
    <property type="match status" value="1"/>
</dbReference>
<evidence type="ECO:0000313" key="3">
    <source>
        <dbReference type="Proteomes" id="UP001285263"/>
    </source>
</evidence>
<dbReference type="PANTHER" id="PTHR12110">
    <property type="entry name" value="HYDROXYPYRUVATE ISOMERASE"/>
    <property type="match status" value="1"/>
</dbReference>
<dbReference type="GO" id="GO:0016853">
    <property type="term" value="F:isomerase activity"/>
    <property type="evidence" value="ECO:0007669"/>
    <property type="project" value="UniProtKB-KW"/>
</dbReference>
<dbReference type="Gene3D" id="3.20.20.150">
    <property type="entry name" value="Divalent-metal-dependent TIM barrel enzymes"/>
    <property type="match status" value="1"/>
</dbReference>
<dbReference type="RefSeq" id="WP_320425249.1">
    <property type="nucleotide sequence ID" value="NZ_JAXCLA010000007.1"/>
</dbReference>
<dbReference type="InterPro" id="IPR036237">
    <property type="entry name" value="Xyl_isomerase-like_sf"/>
</dbReference>
<accession>A0ABU5DLW2</accession>
<protein>
    <submittedName>
        <fullName evidence="2">Sugar phosphate isomerase/epimerase family protein</fullName>
    </submittedName>
</protein>